<dbReference type="SUPFAM" id="SSF48452">
    <property type="entry name" value="TPR-like"/>
    <property type="match status" value="1"/>
</dbReference>
<evidence type="ECO:0000256" key="1">
    <source>
        <dbReference type="PROSITE-ProRule" id="PRU00339"/>
    </source>
</evidence>
<keyword evidence="1" id="KW-0802">TPR repeat</keyword>
<evidence type="ECO:0000313" key="3">
    <source>
        <dbReference type="EMBL" id="MBL3658584.1"/>
    </source>
</evidence>
<gene>
    <name evidence="3" type="ORF">JL102_20705</name>
</gene>
<feature type="region of interest" description="Disordered" evidence="2">
    <location>
        <begin position="144"/>
        <end position="273"/>
    </location>
</feature>
<comment type="caution">
    <text evidence="3">The sequence shown here is derived from an EMBL/GenBank/DDBJ whole genome shotgun (WGS) entry which is preliminary data.</text>
</comment>
<dbReference type="AlphaFoldDB" id="A0A937K1G5"/>
<evidence type="ECO:0000313" key="4">
    <source>
        <dbReference type="Proteomes" id="UP000659388"/>
    </source>
</evidence>
<dbReference type="Gene3D" id="1.25.40.10">
    <property type="entry name" value="Tetratricopeptide repeat domain"/>
    <property type="match status" value="1"/>
</dbReference>
<accession>A0A937K1G5</accession>
<dbReference type="PROSITE" id="PS50293">
    <property type="entry name" value="TPR_REGION"/>
    <property type="match status" value="1"/>
</dbReference>
<feature type="compositionally biased region" description="Basic and acidic residues" evidence="2">
    <location>
        <begin position="144"/>
        <end position="256"/>
    </location>
</feature>
<organism evidence="3 4">
    <name type="scientific">Fulvivirga sediminis</name>
    <dbReference type="NCBI Taxonomy" id="2803949"/>
    <lineage>
        <taxon>Bacteria</taxon>
        <taxon>Pseudomonadati</taxon>
        <taxon>Bacteroidota</taxon>
        <taxon>Cytophagia</taxon>
        <taxon>Cytophagales</taxon>
        <taxon>Fulvivirgaceae</taxon>
        <taxon>Fulvivirga</taxon>
    </lineage>
</organism>
<proteinExistence type="predicted"/>
<sequence>MKYLVLTVLVMVSSSFGELDRIAKINKLKKEAKEAYNSGNFDKAIDNYHYLLDTLQMEDDNITLNLANAYFQKKDTTNALNNYESIINSDNKSVSSVAHQQMGIMANRSKKYEEALDHFKQALKADPTNEEARYNYEMVKKALEKQKQDQNNEDQNKDKNDENKDEQDKKDQENKDQDNNDKKDGDQENKDQENQDQKSDDEKGQEKDQQDKEGKPDEKDKEGDEQKKGEQDDTKKENADEKQQAGEENDKKKGDEENMSSVSKKLKEMNMPPEKAQMILEALKNKEIQYYQQNKHKATQPKSSGKPDW</sequence>
<dbReference type="InterPro" id="IPR011990">
    <property type="entry name" value="TPR-like_helical_dom_sf"/>
</dbReference>
<keyword evidence="4" id="KW-1185">Reference proteome</keyword>
<dbReference type="SMART" id="SM00028">
    <property type="entry name" value="TPR"/>
    <property type="match status" value="3"/>
</dbReference>
<evidence type="ECO:0000256" key="2">
    <source>
        <dbReference type="SAM" id="MobiDB-lite"/>
    </source>
</evidence>
<dbReference type="PROSITE" id="PS50005">
    <property type="entry name" value="TPR"/>
    <property type="match status" value="1"/>
</dbReference>
<protein>
    <submittedName>
        <fullName evidence="3">Tetratricopeptide repeat protein</fullName>
    </submittedName>
</protein>
<dbReference type="EMBL" id="JAESIY010000014">
    <property type="protein sequence ID" value="MBL3658584.1"/>
    <property type="molecule type" value="Genomic_DNA"/>
</dbReference>
<name>A0A937K1G5_9BACT</name>
<feature type="repeat" description="TPR" evidence="1">
    <location>
        <begin position="96"/>
        <end position="129"/>
    </location>
</feature>
<dbReference type="InterPro" id="IPR019734">
    <property type="entry name" value="TPR_rpt"/>
</dbReference>
<dbReference type="Proteomes" id="UP000659388">
    <property type="component" value="Unassembled WGS sequence"/>
</dbReference>
<reference evidence="3" key="1">
    <citation type="submission" date="2021-01" db="EMBL/GenBank/DDBJ databases">
        <title>Fulvivirga kasyanovii gen. nov., sp nov., a novel member of the phylum Bacteroidetes isolated from seawater in a mussel farm.</title>
        <authorList>
            <person name="Zhao L.-H."/>
            <person name="Wang Z.-J."/>
        </authorList>
    </citation>
    <scope>NUCLEOTIDE SEQUENCE</scope>
    <source>
        <strain evidence="3">2943</strain>
    </source>
</reference>
<dbReference type="RefSeq" id="WP_202246379.1">
    <property type="nucleotide sequence ID" value="NZ_JAESIY010000014.1"/>
</dbReference>